<organism evidence="1">
    <name type="scientific">viral metagenome</name>
    <dbReference type="NCBI Taxonomy" id="1070528"/>
    <lineage>
        <taxon>unclassified sequences</taxon>
        <taxon>metagenomes</taxon>
        <taxon>organismal metagenomes</taxon>
    </lineage>
</organism>
<reference evidence="1" key="1">
    <citation type="journal article" date="2020" name="Nature">
        <title>Giant virus diversity and host interactions through global metagenomics.</title>
        <authorList>
            <person name="Schulz F."/>
            <person name="Roux S."/>
            <person name="Paez-Espino D."/>
            <person name="Jungbluth S."/>
            <person name="Walsh D.A."/>
            <person name="Denef V.J."/>
            <person name="McMahon K.D."/>
            <person name="Konstantinidis K.T."/>
            <person name="Eloe-Fadrosh E.A."/>
            <person name="Kyrpides N.C."/>
            <person name="Woyke T."/>
        </authorList>
    </citation>
    <scope>NUCLEOTIDE SEQUENCE</scope>
    <source>
        <strain evidence="1">GVMAG-M-3300009182-78</strain>
    </source>
</reference>
<proteinExistence type="predicted"/>
<dbReference type="InterPro" id="IPR036869">
    <property type="entry name" value="J_dom_sf"/>
</dbReference>
<dbReference type="AlphaFoldDB" id="A0A6C0B0N2"/>
<evidence type="ECO:0008006" key="2">
    <source>
        <dbReference type="Google" id="ProtNLM"/>
    </source>
</evidence>
<protein>
    <recommendedName>
        <fullName evidence="2">J domain-containing protein</fullName>
    </recommendedName>
</protein>
<accession>A0A6C0B0N2</accession>
<dbReference type="EMBL" id="MN739045">
    <property type="protein sequence ID" value="QHS85600.1"/>
    <property type="molecule type" value="Genomic_DNA"/>
</dbReference>
<evidence type="ECO:0000313" key="1">
    <source>
        <dbReference type="EMBL" id="QHS85600.1"/>
    </source>
</evidence>
<dbReference type="SUPFAM" id="SSF46565">
    <property type="entry name" value="Chaperone J-domain"/>
    <property type="match status" value="1"/>
</dbReference>
<name>A0A6C0B0N2_9ZZZZ</name>
<sequence>MSVDLDIENYNLQDILSLFKLSEHFDESDLKRAKQIVLKTHPDKSKLPSEFFLFYSKAYKMLYSVWEFRKCSEVDSSKPQNTDYTPTSDEEKNVLLDQFFDSNDKFKKAKHFNRWFNEQFEKNRLQNDSQEKGYGDWLKTNQGIDPVKNVSMATMKQEFDKKKSEARSLIIVEDIQETWSNNSISASELSNDAPGTFDSGLFSGLGFQDLYKAHTETVIPVTEEDYEKRHKFNTVNEFVSYRNNQDTTPLSELQAQQYLQQKNKKEEEMAVRRAYELAKQTELAKQKSQDFWSGLQLLKNK</sequence>